<comment type="caution">
    <text evidence="1">The sequence shown here is derived from an EMBL/GenBank/DDBJ whole genome shotgun (WGS) entry which is preliminary data.</text>
</comment>
<dbReference type="RefSeq" id="XP_040794555.1">
    <property type="nucleotide sequence ID" value="XM_040932699.1"/>
</dbReference>
<dbReference type="EMBL" id="ML976614">
    <property type="protein sequence ID" value="KAF1851992.1"/>
    <property type="molecule type" value="Genomic_DNA"/>
</dbReference>
<organism evidence="1 2">
    <name type="scientific">Cucurbitaria berberidis CBS 394.84</name>
    <dbReference type="NCBI Taxonomy" id="1168544"/>
    <lineage>
        <taxon>Eukaryota</taxon>
        <taxon>Fungi</taxon>
        <taxon>Dikarya</taxon>
        <taxon>Ascomycota</taxon>
        <taxon>Pezizomycotina</taxon>
        <taxon>Dothideomycetes</taxon>
        <taxon>Pleosporomycetidae</taxon>
        <taxon>Pleosporales</taxon>
        <taxon>Pleosporineae</taxon>
        <taxon>Cucurbitariaceae</taxon>
        <taxon>Cucurbitaria</taxon>
    </lineage>
</organism>
<accession>A0A9P4LF33</accession>
<gene>
    <name evidence="1" type="ORF">K460DRAFT_362764</name>
</gene>
<proteinExistence type="predicted"/>
<dbReference type="Proteomes" id="UP000800039">
    <property type="component" value="Unassembled WGS sequence"/>
</dbReference>
<protein>
    <submittedName>
        <fullName evidence="1">Uncharacterized protein</fullName>
    </submittedName>
</protein>
<name>A0A9P4LF33_9PLEO</name>
<sequence length="232" mass="26433">MAYESFSEDFDKAKLDVTHELEGGIIFVQNEGECLCIPPFCPMMSFATKTSVLGTYSTITYDNYISMLRKLPLLKAWFTTELAGERKQSEFNCAMLKALDLMLNGEIDPEAGEFDDTYKLSFTENGLLRTLLCTWDEVKDDVVALIGPMDAKVMKDIWSAFLIESKGRECKICGKTIRNKQKLMRKHFVDNHWPKQKVTERIDSMEVLEGDEGEGHEAPLESVEVMEDILCE</sequence>
<dbReference type="GeneID" id="63849950"/>
<evidence type="ECO:0000313" key="2">
    <source>
        <dbReference type="Proteomes" id="UP000800039"/>
    </source>
</evidence>
<reference evidence="1" key="1">
    <citation type="submission" date="2020-01" db="EMBL/GenBank/DDBJ databases">
        <authorList>
            <consortium name="DOE Joint Genome Institute"/>
            <person name="Haridas S."/>
            <person name="Albert R."/>
            <person name="Binder M."/>
            <person name="Bloem J."/>
            <person name="Labutti K."/>
            <person name="Salamov A."/>
            <person name="Andreopoulos B."/>
            <person name="Baker S.E."/>
            <person name="Barry K."/>
            <person name="Bills G."/>
            <person name="Bluhm B.H."/>
            <person name="Cannon C."/>
            <person name="Castanera R."/>
            <person name="Culley D.E."/>
            <person name="Daum C."/>
            <person name="Ezra D."/>
            <person name="Gonzalez J.B."/>
            <person name="Henrissat B."/>
            <person name="Kuo A."/>
            <person name="Liang C."/>
            <person name="Lipzen A."/>
            <person name="Lutzoni F."/>
            <person name="Magnuson J."/>
            <person name="Mondo S."/>
            <person name="Nolan M."/>
            <person name="Ohm R."/>
            <person name="Pangilinan J."/>
            <person name="Park H.-J."/>
            <person name="Ramirez L."/>
            <person name="Alfaro M."/>
            <person name="Sun H."/>
            <person name="Tritt A."/>
            <person name="Yoshinaga Y."/>
            <person name="Zwiers L.-H."/>
            <person name="Turgeon B.G."/>
            <person name="Goodwin S.B."/>
            <person name="Spatafora J.W."/>
            <person name="Crous P.W."/>
            <person name="Grigoriev I.V."/>
        </authorList>
    </citation>
    <scope>NUCLEOTIDE SEQUENCE</scope>
    <source>
        <strain evidence="1">CBS 394.84</strain>
    </source>
</reference>
<dbReference type="AlphaFoldDB" id="A0A9P4LF33"/>
<evidence type="ECO:0000313" key="1">
    <source>
        <dbReference type="EMBL" id="KAF1851992.1"/>
    </source>
</evidence>
<dbReference type="OrthoDB" id="3790934at2759"/>
<keyword evidence="2" id="KW-1185">Reference proteome</keyword>